<proteinExistence type="predicted"/>
<sequence length="282" mass="32048">MKFNPALPYPVLSKGNDSYNSSSFDAQVIAKKSFGQLVLEAEFVLNNAGLQDLIDQGKAVFALHFECPQTSYRGLVKGTNETLTIKIDEEKLRGKMDVHSFIIANDRIVDYLNADWNSFYKKFPITYEKGNTLAFGGAAEIILHEEAAEEQNFPSIVTIQRADNRKYMGIELGNNQILILLPEQLYKKYAKYGSSRLKDTILSVVILPALIDVFHIIKGDSGSYEDNRWYQVLEQIFENNHVPFEHVLSDQMPVIEAAQLVLRNPLFASFNEVEKFLVQEED</sequence>
<accession>A0ABD7X4E6</accession>
<name>A0ABD7X4E6_PRIAR</name>
<protein>
    <submittedName>
        <fullName evidence="1">Uncharacterized protein</fullName>
    </submittedName>
</protein>
<dbReference type="EMBL" id="CP118719">
    <property type="protein sequence ID" value="WEA47192.1"/>
    <property type="molecule type" value="Genomic_DNA"/>
</dbReference>
<keyword evidence="1" id="KW-0614">Plasmid</keyword>
<reference evidence="1 2" key="1">
    <citation type="submission" date="2023-02" db="EMBL/GenBank/DDBJ databases">
        <title>Complete genome sequence of Priestia aryabhattai G5MAi6, a methanol-tolerant strain isolated from tap water in Hong Kong.</title>
        <authorList>
            <person name="Leung K.M."/>
            <person name="Lai G.K.K."/>
            <person name="Griffin S.D.J."/>
        </authorList>
    </citation>
    <scope>NUCLEOTIDE SEQUENCE [LARGE SCALE GENOMIC DNA]</scope>
    <source>
        <strain evidence="1 2">G5MAi6</strain>
        <plasmid evidence="1 2">pG5MAi6_1</plasmid>
    </source>
</reference>
<dbReference type="RefSeq" id="WP_275037709.1">
    <property type="nucleotide sequence ID" value="NZ_CP118719.1"/>
</dbReference>
<evidence type="ECO:0000313" key="1">
    <source>
        <dbReference type="EMBL" id="WEA47192.1"/>
    </source>
</evidence>
<evidence type="ECO:0000313" key="2">
    <source>
        <dbReference type="Proteomes" id="UP001220217"/>
    </source>
</evidence>
<gene>
    <name evidence="1" type="ORF">PWO00_27475</name>
</gene>
<organism evidence="1 2">
    <name type="scientific">Priestia aryabhattai</name>
    <name type="common">Bacillus aryabhattai</name>
    <dbReference type="NCBI Taxonomy" id="412384"/>
    <lineage>
        <taxon>Bacteria</taxon>
        <taxon>Bacillati</taxon>
        <taxon>Bacillota</taxon>
        <taxon>Bacilli</taxon>
        <taxon>Bacillales</taxon>
        <taxon>Bacillaceae</taxon>
        <taxon>Priestia</taxon>
    </lineage>
</organism>
<geneLocation type="plasmid" evidence="1 2">
    <name>pG5MAi6_1</name>
</geneLocation>
<dbReference type="AlphaFoldDB" id="A0ABD7X4E6"/>
<dbReference type="Proteomes" id="UP001220217">
    <property type="component" value="Plasmid pG5MAi6_1"/>
</dbReference>